<dbReference type="Proteomes" id="UP000623129">
    <property type="component" value="Unassembled WGS sequence"/>
</dbReference>
<keyword evidence="2" id="KW-1185">Reference proteome</keyword>
<accession>A0A833VFW5</accession>
<dbReference type="AlphaFoldDB" id="A0A833VFW5"/>
<reference evidence="1" key="1">
    <citation type="submission" date="2020-01" db="EMBL/GenBank/DDBJ databases">
        <title>Genome sequence of Kobresia littledalei, the first chromosome-level genome in the family Cyperaceae.</title>
        <authorList>
            <person name="Qu G."/>
        </authorList>
    </citation>
    <scope>NUCLEOTIDE SEQUENCE</scope>
    <source>
        <strain evidence="1">C.B.Clarke</strain>
        <tissue evidence="1">Leaf</tissue>
    </source>
</reference>
<gene>
    <name evidence="1" type="ORF">FCM35_KLT17753</name>
</gene>
<comment type="caution">
    <text evidence="1">The sequence shown here is derived from an EMBL/GenBank/DDBJ whole genome shotgun (WGS) entry which is preliminary data.</text>
</comment>
<evidence type="ECO:0000313" key="1">
    <source>
        <dbReference type="EMBL" id="KAF3337166.1"/>
    </source>
</evidence>
<organism evidence="1 2">
    <name type="scientific">Carex littledalei</name>
    <dbReference type="NCBI Taxonomy" id="544730"/>
    <lineage>
        <taxon>Eukaryota</taxon>
        <taxon>Viridiplantae</taxon>
        <taxon>Streptophyta</taxon>
        <taxon>Embryophyta</taxon>
        <taxon>Tracheophyta</taxon>
        <taxon>Spermatophyta</taxon>
        <taxon>Magnoliopsida</taxon>
        <taxon>Liliopsida</taxon>
        <taxon>Poales</taxon>
        <taxon>Cyperaceae</taxon>
        <taxon>Cyperoideae</taxon>
        <taxon>Cariceae</taxon>
        <taxon>Carex</taxon>
        <taxon>Carex subgen. Euthyceras</taxon>
    </lineage>
</organism>
<sequence>MPPKTLLWYRSRAEPQPDSDGSIETIRCGACGYGEADAELLLCDNPATCRTWLLVLPFSLLQFSSSSGKKTRKKFPLVQTKIVDFFKIKRSWGFEKIES</sequence>
<keyword evidence="1" id="KW-0808">Transferase</keyword>
<proteinExistence type="predicted"/>
<protein>
    <submittedName>
        <fullName evidence="1">Histone-lysine N-methyltransferase ATXR6</fullName>
    </submittedName>
</protein>
<dbReference type="GO" id="GO:0008168">
    <property type="term" value="F:methyltransferase activity"/>
    <property type="evidence" value="ECO:0007669"/>
    <property type="project" value="UniProtKB-KW"/>
</dbReference>
<evidence type="ECO:0000313" key="2">
    <source>
        <dbReference type="Proteomes" id="UP000623129"/>
    </source>
</evidence>
<name>A0A833VFW5_9POAL</name>
<dbReference type="GO" id="GO:0032259">
    <property type="term" value="P:methylation"/>
    <property type="evidence" value="ECO:0007669"/>
    <property type="project" value="UniProtKB-KW"/>
</dbReference>
<keyword evidence="1" id="KW-0489">Methyltransferase</keyword>
<dbReference type="EMBL" id="SWLB01000006">
    <property type="protein sequence ID" value="KAF3337166.1"/>
    <property type="molecule type" value="Genomic_DNA"/>
</dbReference>